<sequence length="252" mass="28465">MKKKKISMLHKVSTFASSFQFNPQSTLVHFEQFVRDRCKSGSLGIEEAMGLFNNAIQMRPLPSIYPFSQLLAVISKLKQYSTIITLFKSMGSAGIKATNVTLSTLSNCFCQIGKVDFGFSVVGYIFKSGYEPHIVIFTTFLKGFFKENRVKDAIQLFNKIARKRSWMKLCKFLKICVARGLTPNVITYNSLIDGLCKVGRVAVAQELFMEMQVRGPSPNIYTYSTLVNGLFTNGSYEEAMRLFEKMQIKLLG</sequence>
<dbReference type="AlphaFoldDB" id="A0A7J7NDG2"/>
<dbReference type="PANTHER" id="PTHR47941">
    <property type="entry name" value="PENTATRICOPEPTIDE REPEAT-CONTAINING PROTEIN 3, MITOCHONDRIAL"/>
    <property type="match status" value="1"/>
</dbReference>
<reference evidence="4 5" key="1">
    <citation type="journal article" date="2020" name="IScience">
        <title>Genome Sequencing of the Endangered Kingdonia uniflora (Circaeasteraceae, Ranunculales) Reveals Potential Mechanisms of Evolutionary Specialization.</title>
        <authorList>
            <person name="Sun Y."/>
            <person name="Deng T."/>
            <person name="Zhang A."/>
            <person name="Moore M.J."/>
            <person name="Landis J.B."/>
            <person name="Lin N."/>
            <person name="Zhang H."/>
            <person name="Zhang X."/>
            <person name="Huang J."/>
            <person name="Zhang X."/>
            <person name="Sun H."/>
            <person name="Wang H."/>
        </authorList>
    </citation>
    <scope>NUCLEOTIDE SEQUENCE [LARGE SCALE GENOMIC DNA]</scope>
    <source>
        <strain evidence="4">TB1705</strain>
        <tissue evidence="4">Leaf</tissue>
    </source>
</reference>
<evidence type="ECO:0000313" key="4">
    <source>
        <dbReference type="EMBL" id="KAF6165205.1"/>
    </source>
</evidence>
<name>A0A7J7NDG2_9MAGN</name>
<keyword evidence="2" id="KW-0677">Repeat</keyword>
<keyword evidence="5" id="KW-1185">Reference proteome</keyword>
<comment type="similarity">
    <text evidence="1">Belongs to the PPR family. P subfamily.</text>
</comment>
<feature type="repeat" description="PPR" evidence="3">
    <location>
        <begin position="184"/>
        <end position="218"/>
    </location>
</feature>
<dbReference type="Proteomes" id="UP000541444">
    <property type="component" value="Unassembled WGS sequence"/>
</dbReference>
<dbReference type="EMBL" id="JACGCM010000858">
    <property type="protein sequence ID" value="KAF6165205.1"/>
    <property type="molecule type" value="Genomic_DNA"/>
</dbReference>
<gene>
    <name evidence="4" type="ORF">GIB67_007190</name>
</gene>
<dbReference type="FunFam" id="1.25.40.10:FF:000294">
    <property type="entry name" value="Pentatricopeptide repeat-containing protein At1g09900"/>
    <property type="match status" value="1"/>
</dbReference>
<dbReference type="PROSITE" id="PS51375">
    <property type="entry name" value="PPR"/>
    <property type="match status" value="2"/>
</dbReference>
<evidence type="ECO:0000256" key="1">
    <source>
        <dbReference type="ARBA" id="ARBA00007626"/>
    </source>
</evidence>
<accession>A0A7J7NDG2</accession>
<organism evidence="4 5">
    <name type="scientific">Kingdonia uniflora</name>
    <dbReference type="NCBI Taxonomy" id="39325"/>
    <lineage>
        <taxon>Eukaryota</taxon>
        <taxon>Viridiplantae</taxon>
        <taxon>Streptophyta</taxon>
        <taxon>Embryophyta</taxon>
        <taxon>Tracheophyta</taxon>
        <taxon>Spermatophyta</taxon>
        <taxon>Magnoliopsida</taxon>
        <taxon>Ranunculales</taxon>
        <taxon>Circaeasteraceae</taxon>
        <taxon>Kingdonia</taxon>
    </lineage>
</organism>
<feature type="repeat" description="PPR" evidence="3">
    <location>
        <begin position="219"/>
        <end position="249"/>
    </location>
</feature>
<dbReference type="Pfam" id="PF13041">
    <property type="entry name" value="PPR_2"/>
    <property type="match status" value="1"/>
</dbReference>
<evidence type="ECO:0008006" key="6">
    <source>
        <dbReference type="Google" id="ProtNLM"/>
    </source>
</evidence>
<comment type="caution">
    <text evidence="4">The sequence shown here is derived from an EMBL/GenBank/DDBJ whole genome shotgun (WGS) entry which is preliminary data.</text>
</comment>
<dbReference type="OrthoDB" id="1934535at2759"/>
<evidence type="ECO:0000313" key="5">
    <source>
        <dbReference type="Proteomes" id="UP000541444"/>
    </source>
</evidence>
<evidence type="ECO:0000256" key="3">
    <source>
        <dbReference type="PROSITE-ProRule" id="PRU00708"/>
    </source>
</evidence>
<dbReference type="Pfam" id="PF12854">
    <property type="entry name" value="PPR_1"/>
    <property type="match status" value="1"/>
</dbReference>
<protein>
    <recommendedName>
        <fullName evidence="6">Pentatricopeptide repeat-containing protein</fullName>
    </recommendedName>
</protein>
<dbReference type="InterPro" id="IPR011990">
    <property type="entry name" value="TPR-like_helical_dom_sf"/>
</dbReference>
<proteinExistence type="inferred from homology"/>
<dbReference type="InterPro" id="IPR002885">
    <property type="entry name" value="PPR_rpt"/>
</dbReference>
<dbReference type="Gene3D" id="1.25.40.10">
    <property type="entry name" value="Tetratricopeptide repeat domain"/>
    <property type="match status" value="2"/>
</dbReference>
<dbReference type="NCBIfam" id="TIGR00756">
    <property type="entry name" value="PPR"/>
    <property type="match status" value="3"/>
</dbReference>
<evidence type="ECO:0000256" key="2">
    <source>
        <dbReference type="ARBA" id="ARBA00022737"/>
    </source>
</evidence>